<dbReference type="InterPro" id="IPR050834">
    <property type="entry name" value="Glycosyltransf_2"/>
</dbReference>
<feature type="domain" description="Glycosyltransferase 2-like" evidence="1">
    <location>
        <begin position="6"/>
        <end position="134"/>
    </location>
</feature>
<accession>K9WI51</accession>
<dbReference type="InterPro" id="IPR029044">
    <property type="entry name" value="Nucleotide-diphossugar_trans"/>
</dbReference>
<dbReference type="Proteomes" id="UP000010471">
    <property type="component" value="Chromosome"/>
</dbReference>
<dbReference type="KEGG" id="mic:Mic7113_4363"/>
<keyword evidence="2" id="KW-0808">Transferase</keyword>
<dbReference type="OrthoDB" id="468448at2"/>
<dbReference type="HOGENOM" id="CLU_025996_19_2_3"/>
<dbReference type="SUPFAM" id="SSF53448">
    <property type="entry name" value="Nucleotide-diphospho-sugar transferases"/>
    <property type="match status" value="1"/>
</dbReference>
<name>K9WI51_9CYAN</name>
<dbReference type="CDD" id="cd00761">
    <property type="entry name" value="Glyco_tranf_GTA_type"/>
    <property type="match status" value="1"/>
</dbReference>
<evidence type="ECO:0000259" key="1">
    <source>
        <dbReference type="Pfam" id="PF00535"/>
    </source>
</evidence>
<dbReference type="eggNOG" id="COG1216">
    <property type="taxonomic scope" value="Bacteria"/>
</dbReference>
<organism evidence="2 3">
    <name type="scientific">Allocoleopsis franciscana PCC 7113</name>
    <dbReference type="NCBI Taxonomy" id="1173027"/>
    <lineage>
        <taxon>Bacteria</taxon>
        <taxon>Bacillati</taxon>
        <taxon>Cyanobacteriota</taxon>
        <taxon>Cyanophyceae</taxon>
        <taxon>Coleofasciculales</taxon>
        <taxon>Coleofasciculaceae</taxon>
        <taxon>Allocoleopsis</taxon>
        <taxon>Allocoleopsis franciscana</taxon>
    </lineage>
</organism>
<dbReference type="NCBIfam" id="NF038302">
    <property type="entry name" value="EPS_HpsE"/>
    <property type="match status" value="1"/>
</dbReference>
<dbReference type="GO" id="GO:0016740">
    <property type="term" value="F:transferase activity"/>
    <property type="evidence" value="ECO:0007669"/>
    <property type="project" value="UniProtKB-KW"/>
</dbReference>
<reference evidence="2 3" key="1">
    <citation type="submission" date="2012-06" db="EMBL/GenBank/DDBJ databases">
        <title>Finished chromosome of genome of Microcoleus sp. PCC 7113.</title>
        <authorList>
            <consortium name="US DOE Joint Genome Institute"/>
            <person name="Gugger M."/>
            <person name="Coursin T."/>
            <person name="Rippka R."/>
            <person name="Tandeau De Marsac N."/>
            <person name="Huntemann M."/>
            <person name="Wei C.-L."/>
            <person name="Han J."/>
            <person name="Detter J.C."/>
            <person name="Han C."/>
            <person name="Tapia R."/>
            <person name="Chen A."/>
            <person name="Kyrpides N."/>
            <person name="Mavromatis K."/>
            <person name="Markowitz V."/>
            <person name="Szeto E."/>
            <person name="Ivanova N."/>
            <person name="Pagani I."/>
            <person name="Pati A."/>
            <person name="Goodwin L."/>
            <person name="Nordberg H.P."/>
            <person name="Cantor M.N."/>
            <person name="Hua S.X."/>
            <person name="Woyke T."/>
            <person name="Kerfeld C.A."/>
        </authorList>
    </citation>
    <scope>NUCLEOTIDE SEQUENCE [LARGE SCALE GENOMIC DNA]</scope>
    <source>
        <strain evidence="2 3">PCC 7113</strain>
    </source>
</reference>
<dbReference type="InterPro" id="IPR001173">
    <property type="entry name" value="Glyco_trans_2-like"/>
</dbReference>
<evidence type="ECO:0000313" key="3">
    <source>
        <dbReference type="Proteomes" id="UP000010471"/>
    </source>
</evidence>
<dbReference type="AlphaFoldDB" id="K9WI51"/>
<dbReference type="Pfam" id="PF00535">
    <property type="entry name" value="Glycos_transf_2"/>
    <property type="match status" value="1"/>
</dbReference>
<dbReference type="PANTHER" id="PTHR43685:SF3">
    <property type="entry name" value="SLR2126 PROTEIN"/>
    <property type="match status" value="1"/>
</dbReference>
<dbReference type="EMBL" id="CP003630">
    <property type="protein sequence ID" value="AFZ20060.1"/>
    <property type="molecule type" value="Genomic_DNA"/>
</dbReference>
<dbReference type="PANTHER" id="PTHR43685">
    <property type="entry name" value="GLYCOSYLTRANSFERASE"/>
    <property type="match status" value="1"/>
</dbReference>
<evidence type="ECO:0000313" key="2">
    <source>
        <dbReference type="EMBL" id="AFZ20060.1"/>
    </source>
</evidence>
<gene>
    <name evidence="2" type="ORF">Mic7113_4363</name>
</gene>
<sequence length="350" mass="39575">MSVDFTVAIPTYNGENRLPKILERLRSQMGVAHLKWEIIVVDNNSQDATAKVVSDYQGMWLGSGRLRYCLEPRQGAAFARIRAVQEARSEWVGLLDDDNLPALDWVAAAYAFGQTYPQAGAYASQIHGDFEVEPPPNFERIAPFLGITERGQQPHRYEPNQLKLPPGAGLVVRKLAWCQAVPPQPILKGRLGQSLVGGEDLEPLLHLHKAGWEIWYNPAMETYHQIPRWRLERGYLISLSRGVGLNSCCLRMMNTPFWQRLNVLSRIFFGSLRRLVVHLLRYRTTLLEAAKAQSSFNNLVEACELAFYWGYLLSPFYFFQTSLARNISSLSLGQNTGGVRNSAFSTKANF</sequence>
<dbReference type="RefSeq" id="WP_015184196.1">
    <property type="nucleotide sequence ID" value="NC_019738.1"/>
</dbReference>
<protein>
    <submittedName>
        <fullName evidence="2">Glycosyl transferase</fullName>
    </submittedName>
</protein>
<keyword evidence="3" id="KW-1185">Reference proteome</keyword>
<proteinExistence type="predicted"/>
<dbReference type="Gene3D" id="3.90.550.10">
    <property type="entry name" value="Spore Coat Polysaccharide Biosynthesis Protein SpsA, Chain A"/>
    <property type="match status" value="1"/>
</dbReference>
<dbReference type="STRING" id="1173027.Mic7113_4363"/>